<organism evidence="1 2">
    <name type="scientific">Chitinophaga flava</name>
    <dbReference type="NCBI Taxonomy" id="2259036"/>
    <lineage>
        <taxon>Bacteria</taxon>
        <taxon>Pseudomonadati</taxon>
        <taxon>Bacteroidota</taxon>
        <taxon>Chitinophagia</taxon>
        <taxon>Chitinophagales</taxon>
        <taxon>Chitinophagaceae</taxon>
        <taxon>Chitinophaga</taxon>
    </lineage>
</organism>
<keyword evidence="2" id="KW-1185">Reference proteome</keyword>
<dbReference type="OrthoDB" id="14727at2"/>
<name>A0A365XWX1_9BACT</name>
<dbReference type="RefSeq" id="WP_113618945.1">
    <property type="nucleotide sequence ID" value="NZ_QFFJ01000002.1"/>
</dbReference>
<dbReference type="AlphaFoldDB" id="A0A365XWX1"/>
<reference evidence="1 2" key="1">
    <citation type="submission" date="2018-05" db="EMBL/GenBank/DDBJ databases">
        <title>Chitinophaga sp. K3CV102501T nov., isolated from isolated from a monsoon evergreen broad-leaved forest soil.</title>
        <authorList>
            <person name="Lv Y."/>
        </authorList>
    </citation>
    <scope>NUCLEOTIDE SEQUENCE [LARGE SCALE GENOMIC DNA]</scope>
    <source>
        <strain evidence="1 2">GDMCC 1.1325</strain>
    </source>
</reference>
<gene>
    <name evidence="1" type="ORF">DF182_27395</name>
</gene>
<dbReference type="Proteomes" id="UP000253410">
    <property type="component" value="Unassembled WGS sequence"/>
</dbReference>
<evidence type="ECO:0000313" key="2">
    <source>
        <dbReference type="Proteomes" id="UP000253410"/>
    </source>
</evidence>
<comment type="caution">
    <text evidence="1">The sequence shown here is derived from an EMBL/GenBank/DDBJ whole genome shotgun (WGS) entry which is preliminary data.</text>
</comment>
<proteinExistence type="predicted"/>
<accession>A0A365XWX1</accession>
<protein>
    <submittedName>
        <fullName evidence="1">Uncharacterized protein</fullName>
    </submittedName>
</protein>
<evidence type="ECO:0000313" key="1">
    <source>
        <dbReference type="EMBL" id="RBL90194.1"/>
    </source>
</evidence>
<dbReference type="EMBL" id="QFFJ01000002">
    <property type="protein sequence ID" value="RBL90194.1"/>
    <property type="molecule type" value="Genomic_DNA"/>
</dbReference>
<sequence length="271" mass="31998">MRILCFYPGKNPGPYISYFIEKKQQDLHLFQSHRNIIQQCPSGRFDLAILECNDQSWRQLRRLRKMTSALRIYQPGCTIMIHRFPSNPDLTLYREIPKALYDFALEGFSENPAPPDLFRMLLAKRKQRLFNKWMITSLKGMIGIGDRINELISNHMKERGIQATIIEVTDDFESLFQDQMPDFVILHCHNRKGDFGIINRATHMIRRIHPDCLIYITCYSNAILHYYETYKLDEYCCDQILTLDADTKLSLFMQQLRQDLALSYLRPAFQS</sequence>